<dbReference type="Proteomes" id="UP000315888">
    <property type="component" value="Unassembled WGS sequence"/>
</dbReference>
<gene>
    <name evidence="1" type="ORF">EJ062_15080</name>
    <name evidence="2" type="ORF">FJU42_14135</name>
</gene>
<name>A0A2S5BT01_ACIBA</name>
<evidence type="ECO:0000313" key="3">
    <source>
        <dbReference type="Proteomes" id="UP000268239"/>
    </source>
</evidence>
<reference evidence="2 4" key="2">
    <citation type="submission" date="2019-06" db="EMBL/GenBank/DDBJ databases">
        <title>A Diverse Panel of Clinical Acinetobacter baumannii for Research Use.</title>
        <authorList>
            <person name="Mcgann P."/>
            <person name="Snesrud E."/>
            <person name="Galac M.R."/>
        </authorList>
    </citation>
    <scope>NUCLEOTIDE SEQUENCE [LARGE SCALE GENOMIC DNA]</scope>
    <source>
        <strain evidence="2 4">MRSN14237</strain>
    </source>
</reference>
<dbReference type="EMBL" id="RXLU01000097">
    <property type="protein sequence ID" value="RTQ73538.1"/>
    <property type="molecule type" value="Genomic_DNA"/>
</dbReference>
<dbReference type="Proteomes" id="UP000268239">
    <property type="component" value="Unassembled WGS sequence"/>
</dbReference>
<accession>A0A2S5BT01</accession>
<proteinExistence type="predicted"/>
<dbReference type="AlphaFoldDB" id="A0A2S5BT01"/>
<evidence type="ECO:0000313" key="4">
    <source>
        <dbReference type="Proteomes" id="UP000315888"/>
    </source>
</evidence>
<dbReference type="EMBL" id="VHGY01000037">
    <property type="protein sequence ID" value="TPU62179.1"/>
    <property type="molecule type" value="Genomic_DNA"/>
</dbReference>
<evidence type="ECO:0000313" key="2">
    <source>
        <dbReference type="EMBL" id="TPU62179.1"/>
    </source>
</evidence>
<evidence type="ECO:0000313" key="1">
    <source>
        <dbReference type="EMBL" id="RTQ73538.1"/>
    </source>
</evidence>
<reference evidence="1 3" key="1">
    <citation type="submission" date="2018-12" db="EMBL/GenBank/DDBJ databases">
        <title>Draft Genome Sequences Human Pathogenic Acinetobacter baumannii Strains.</title>
        <authorList>
            <person name="Madhi M."/>
            <person name="Ronco T."/>
            <person name="Olsen R.H."/>
            <person name="Hassani A."/>
        </authorList>
    </citation>
    <scope>NUCLEOTIDE SEQUENCE [LARGE SCALE GENOMIC DNA]</scope>
    <source>
        <strain evidence="1 3">AB3</strain>
    </source>
</reference>
<protein>
    <submittedName>
        <fullName evidence="1">Uncharacterized protein</fullName>
    </submittedName>
</protein>
<sequence length="81" mass="9454">MWASLRAPSAAEREGDIFGCADFWVNQSANPFSFRHHNHLAVMWRNFFLTQRSSHMRTISYLLAFAKFSLLIPPKQSLKRL</sequence>
<organism evidence="1 3">
    <name type="scientific">Acinetobacter baumannii</name>
    <dbReference type="NCBI Taxonomy" id="470"/>
    <lineage>
        <taxon>Bacteria</taxon>
        <taxon>Pseudomonadati</taxon>
        <taxon>Pseudomonadota</taxon>
        <taxon>Gammaproteobacteria</taxon>
        <taxon>Moraxellales</taxon>
        <taxon>Moraxellaceae</taxon>
        <taxon>Acinetobacter</taxon>
        <taxon>Acinetobacter calcoaceticus/baumannii complex</taxon>
    </lineage>
</organism>
<comment type="caution">
    <text evidence="1">The sequence shown here is derived from an EMBL/GenBank/DDBJ whole genome shotgun (WGS) entry which is preliminary data.</text>
</comment>